<accession>A0A9D2GT37</accession>
<feature type="transmembrane region" description="Helical" evidence="5">
    <location>
        <begin position="44"/>
        <end position="63"/>
    </location>
</feature>
<dbReference type="GO" id="GO:0005886">
    <property type="term" value="C:plasma membrane"/>
    <property type="evidence" value="ECO:0007669"/>
    <property type="project" value="UniProtKB-SubCell"/>
</dbReference>
<feature type="transmembrane region" description="Helical" evidence="5">
    <location>
        <begin position="196"/>
        <end position="218"/>
    </location>
</feature>
<sequence length="277" mass="29146">MTAIFLLLLLGIIVGILGAILGIGGGIIMVPVLTFLFDMPIHNAIAISLVVITANSMSTSAVYLKTGTANLNLGIALSTASVAGALIGSKTAVHLPQSIVMIILGVIQLIMAYLTYIKMKKGSKAHSNIPLKEKTFFYGEYKDKATGEVVRYNPVKTGYNFLFSAFSGIFSGLSGAGGGAMIIPGMNLISDVPIKAATATSSFIIGFTAAAGSIVYMQAGYVDVKVVCSIILGIYAGTTISMRYFSKITDKKVSYLLIGLLLIVAFQMLYEGVISLD</sequence>
<evidence type="ECO:0000256" key="3">
    <source>
        <dbReference type="ARBA" id="ARBA00022989"/>
    </source>
</evidence>
<dbReference type="InterPro" id="IPR051598">
    <property type="entry name" value="TSUP/Inactive_protease-like"/>
</dbReference>
<evidence type="ECO:0000313" key="6">
    <source>
        <dbReference type="EMBL" id="HIZ88515.1"/>
    </source>
</evidence>
<dbReference type="InterPro" id="IPR002781">
    <property type="entry name" value="TM_pro_TauE-like"/>
</dbReference>
<keyword evidence="5" id="KW-1003">Cell membrane</keyword>
<name>A0A9D2GT37_9BACT</name>
<evidence type="ECO:0000256" key="2">
    <source>
        <dbReference type="ARBA" id="ARBA00022692"/>
    </source>
</evidence>
<dbReference type="PANTHER" id="PTHR43701">
    <property type="entry name" value="MEMBRANE TRANSPORTER PROTEIN MJ0441-RELATED"/>
    <property type="match status" value="1"/>
</dbReference>
<dbReference type="EMBL" id="DXAQ01000016">
    <property type="protein sequence ID" value="HIZ88515.1"/>
    <property type="molecule type" value="Genomic_DNA"/>
</dbReference>
<dbReference type="PANTHER" id="PTHR43701:SF2">
    <property type="entry name" value="MEMBRANE TRANSPORTER PROTEIN YJNA-RELATED"/>
    <property type="match status" value="1"/>
</dbReference>
<reference evidence="6" key="1">
    <citation type="journal article" date="2021" name="PeerJ">
        <title>Extensive microbial diversity within the chicken gut microbiome revealed by metagenomics and culture.</title>
        <authorList>
            <person name="Gilroy R."/>
            <person name="Ravi A."/>
            <person name="Getino M."/>
            <person name="Pursley I."/>
            <person name="Horton D.L."/>
            <person name="Alikhan N.F."/>
            <person name="Baker D."/>
            <person name="Gharbi K."/>
            <person name="Hall N."/>
            <person name="Watson M."/>
            <person name="Adriaenssens E.M."/>
            <person name="Foster-Nyarko E."/>
            <person name="Jarju S."/>
            <person name="Secka A."/>
            <person name="Antonio M."/>
            <person name="Oren A."/>
            <person name="Chaudhuri R.R."/>
            <person name="La Ragione R."/>
            <person name="Hildebrand F."/>
            <person name="Pallen M.J."/>
        </authorList>
    </citation>
    <scope>NUCLEOTIDE SEQUENCE</scope>
    <source>
        <strain evidence="6">ChiW4-1371</strain>
    </source>
</reference>
<reference evidence="6" key="2">
    <citation type="submission" date="2021-04" db="EMBL/GenBank/DDBJ databases">
        <authorList>
            <person name="Gilroy R."/>
        </authorList>
    </citation>
    <scope>NUCLEOTIDE SEQUENCE</scope>
    <source>
        <strain evidence="6">ChiW4-1371</strain>
    </source>
</reference>
<evidence type="ECO:0000313" key="7">
    <source>
        <dbReference type="Proteomes" id="UP000824176"/>
    </source>
</evidence>
<comment type="caution">
    <text evidence="6">The sequence shown here is derived from an EMBL/GenBank/DDBJ whole genome shotgun (WGS) entry which is preliminary data.</text>
</comment>
<evidence type="ECO:0000256" key="1">
    <source>
        <dbReference type="ARBA" id="ARBA00004141"/>
    </source>
</evidence>
<keyword evidence="3 5" id="KW-1133">Transmembrane helix</keyword>
<feature type="transmembrane region" description="Helical" evidence="5">
    <location>
        <begin position="253"/>
        <end position="270"/>
    </location>
</feature>
<dbReference type="Proteomes" id="UP000824176">
    <property type="component" value="Unassembled WGS sequence"/>
</dbReference>
<proteinExistence type="inferred from homology"/>
<evidence type="ECO:0000256" key="4">
    <source>
        <dbReference type="ARBA" id="ARBA00023136"/>
    </source>
</evidence>
<dbReference type="AlphaFoldDB" id="A0A9D2GT37"/>
<keyword evidence="2 5" id="KW-0812">Transmembrane</keyword>
<comment type="similarity">
    <text evidence="5">Belongs to the 4-toluene sulfonate uptake permease (TSUP) (TC 2.A.102) family.</text>
</comment>
<feature type="transmembrane region" description="Helical" evidence="5">
    <location>
        <begin position="161"/>
        <end position="184"/>
    </location>
</feature>
<dbReference type="Pfam" id="PF01925">
    <property type="entry name" value="TauE"/>
    <property type="match status" value="1"/>
</dbReference>
<keyword evidence="4 5" id="KW-0472">Membrane</keyword>
<comment type="subcellular location">
    <subcellularLocation>
        <location evidence="5">Cell membrane</location>
        <topology evidence="5">Multi-pass membrane protein</topology>
    </subcellularLocation>
    <subcellularLocation>
        <location evidence="1">Membrane</location>
        <topology evidence="1">Multi-pass membrane protein</topology>
    </subcellularLocation>
</comment>
<feature type="transmembrane region" description="Helical" evidence="5">
    <location>
        <begin position="99"/>
        <end position="117"/>
    </location>
</feature>
<feature type="transmembrane region" description="Helical" evidence="5">
    <location>
        <begin position="6"/>
        <end position="37"/>
    </location>
</feature>
<organism evidence="6 7">
    <name type="scientific">Candidatus Mucispirillum faecigallinarum</name>
    <dbReference type="NCBI Taxonomy" id="2838699"/>
    <lineage>
        <taxon>Bacteria</taxon>
        <taxon>Pseudomonadati</taxon>
        <taxon>Deferribacterota</taxon>
        <taxon>Deferribacteres</taxon>
        <taxon>Deferribacterales</taxon>
        <taxon>Mucispirillaceae</taxon>
        <taxon>Mucispirillum</taxon>
    </lineage>
</organism>
<gene>
    <name evidence="6" type="ORF">H9804_01090</name>
</gene>
<feature type="transmembrane region" description="Helical" evidence="5">
    <location>
        <begin position="69"/>
        <end position="87"/>
    </location>
</feature>
<evidence type="ECO:0000256" key="5">
    <source>
        <dbReference type="RuleBase" id="RU363041"/>
    </source>
</evidence>
<protein>
    <recommendedName>
        <fullName evidence="5">Probable membrane transporter protein</fullName>
    </recommendedName>
</protein>